<dbReference type="AlphaFoldDB" id="A0A8J3EJR3"/>
<keyword evidence="3" id="KW-0732">Signal</keyword>
<dbReference type="Gene3D" id="3.10.310.50">
    <property type="match status" value="1"/>
</dbReference>
<keyword evidence="2" id="KW-0812">Transmembrane</keyword>
<dbReference type="RefSeq" id="WP_229745321.1">
    <property type="nucleotide sequence ID" value="NZ_BMFV01000001.1"/>
</dbReference>
<gene>
    <name evidence="5" type="primary">ydjH</name>
    <name evidence="5" type="ORF">GCM10007096_00500</name>
</gene>
<protein>
    <submittedName>
        <fullName evidence="5">UPF0603 protein YdjH</fullName>
    </submittedName>
</protein>
<evidence type="ECO:0000256" key="2">
    <source>
        <dbReference type="SAM" id="Phobius"/>
    </source>
</evidence>
<reference evidence="5" key="2">
    <citation type="submission" date="2020-09" db="EMBL/GenBank/DDBJ databases">
        <authorList>
            <person name="Sun Q."/>
            <person name="Zhou Y."/>
        </authorList>
    </citation>
    <scope>NUCLEOTIDE SEQUENCE</scope>
    <source>
        <strain evidence="5">CGMCC 1.12777</strain>
    </source>
</reference>
<dbReference type="Proteomes" id="UP000656813">
    <property type="component" value="Unassembled WGS sequence"/>
</dbReference>
<keyword evidence="6" id="KW-1185">Reference proteome</keyword>
<feature type="region of interest" description="Disordered" evidence="1">
    <location>
        <begin position="225"/>
        <end position="258"/>
    </location>
</feature>
<dbReference type="InterPro" id="IPR007621">
    <property type="entry name" value="TPM_dom"/>
</dbReference>
<evidence type="ECO:0000259" key="4">
    <source>
        <dbReference type="Pfam" id="PF04536"/>
    </source>
</evidence>
<keyword evidence="2" id="KW-1133">Transmembrane helix</keyword>
<evidence type="ECO:0000256" key="1">
    <source>
        <dbReference type="SAM" id="MobiDB-lite"/>
    </source>
</evidence>
<evidence type="ECO:0000313" key="5">
    <source>
        <dbReference type="EMBL" id="GGH73348.1"/>
    </source>
</evidence>
<comment type="caution">
    <text evidence="5">The sequence shown here is derived from an EMBL/GenBank/DDBJ whole genome shotgun (WGS) entry which is preliminary data.</text>
</comment>
<reference evidence="5" key="1">
    <citation type="journal article" date="2014" name="Int. J. Syst. Evol. Microbiol.">
        <title>Complete genome sequence of Corynebacterium casei LMG S-19264T (=DSM 44701T), isolated from a smear-ripened cheese.</title>
        <authorList>
            <consortium name="US DOE Joint Genome Institute (JGI-PGF)"/>
            <person name="Walter F."/>
            <person name="Albersmeier A."/>
            <person name="Kalinowski J."/>
            <person name="Ruckert C."/>
        </authorList>
    </citation>
    <scope>NUCLEOTIDE SEQUENCE</scope>
    <source>
        <strain evidence="5">CGMCC 1.12777</strain>
    </source>
</reference>
<dbReference type="EMBL" id="BMFV01000001">
    <property type="protein sequence ID" value="GGH73348.1"/>
    <property type="molecule type" value="Genomic_DNA"/>
</dbReference>
<name>A0A8J3EJR3_9BACL</name>
<organism evidence="5 6">
    <name type="scientific">Pullulanibacillus pueri</name>
    <dbReference type="NCBI Taxonomy" id="1437324"/>
    <lineage>
        <taxon>Bacteria</taxon>
        <taxon>Bacillati</taxon>
        <taxon>Bacillota</taxon>
        <taxon>Bacilli</taxon>
        <taxon>Bacillales</taxon>
        <taxon>Sporolactobacillaceae</taxon>
        <taxon>Pullulanibacillus</taxon>
    </lineage>
</organism>
<feature type="domain" description="TPM" evidence="4">
    <location>
        <begin position="33"/>
        <end position="156"/>
    </location>
</feature>
<feature type="signal peptide" evidence="3">
    <location>
        <begin position="1"/>
        <end position="24"/>
    </location>
</feature>
<evidence type="ECO:0000313" key="6">
    <source>
        <dbReference type="Proteomes" id="UP000656813"/>
    </source>
</evidence>
<feature type="transmembrane region" description="Helical" evidence="2">
    <location>
        <begin position="173"/>
        <end position="193"/>
    </location>
</feature>
<dbReference type="Pfam" id="PF04536">
    <property type="entry name" value="TPM_phosphatase"/>
    <property type="match status" value="1"/>
</dbReference>
<feature type="compositionally biased region" description="Low complexity" evidence="1">
    <location>
        <begin position="247"/>
        <end position="258"/>
    </location>
</feature>
<keyword evidence="2" id="KW-0472">Membrane</keyword>
<feature type="chain" id="PRO_5039696727" evidence="3">
    <location>
        <begin position="25"/>
        <end position="258"/>
    </location>
</feature>
<proteinExistence type="predicted"/>
<accession>A0A8J3EJR3</accession>
<sequence length="258" mass="28781">MINKRSLFLLLITFFIVVSFGSFAQAASKHEVIYDGAHLLKDNEKAKLESLSSKLGKDRKTDFLIITVNGTDGKTLEDYVEDFYDKEAPGYDKKHGNTAILAIDMKDRDVYLAGFEKAEDYLDSDRMNQIREAITPALSDGDYYKAFSDFIQKAHDYMGYKPGVNPNSILFKWWFQIAASLFIALIVVGLMAYRSGGRVTVNARTYLDNQHSGVVSDYDNFLRRTVTRRRKPSNNSKDGGGGGVTPGGHSHSGSSGKF</sequence>
<evidence type="ECO:0000256" key="3">
    <source>
        <dbReference type="SAM" id="SignalP"/>
    </source>
</evidence>